<organism evidence="1">
    <name type="scientific">Alexandrium catenella</name>
    <name type="common">Red tide dinoflagellate</name>
    <name type="synonym">Gonyaulax catenella</name>
    <dbReference type="NCBI Taxonomy" id="2925"/>
    <lineage>
        <taxon>Eukaryota</taxon>
        <taxon>Sar</taxon>
        <taxon>Alveolata</taxon>
        <taxon>Dinophyceae</taxon>
        <taxon>Gonyaulacales</taxon>
        <taxon>Pyrocystaceae</taxon>
        <taxon>Alexandrium</taxon>
    </lineage>
</organism>
<name>A0A7S1RJ90_ALECA</name>
<accession>A0A7S1RJ90</accession>
<gene>
    <name evidence="1" type="ORF">ACAT0790_LOCUS44950</name>
</gene>
<sequence length="125" mass="13880">MARDSRVRFDVVTMSGLHAPPEVIEECAYELFFALGAPVASYLDSDQDYLGPHTYKYGTHPSFAEFASKRGFLALYKGKIDIGALHATDEVPFLPILPVHVWNFIGRDFSQDMAGVLPSEAPELM</sequence>
<dbReference type="AlphaFoldDB" id="A0A7S1RJ90"/>
<dbReference type="EMBL" id="HBGE01075046">
    <property type="protein sequence ID" value="CAD9168182.1"/>
    <property type="molecule type" value="Transcribed_RNA"/>
</dbReference>
<evidence type="ECO:0000313" key="1">
    <source>
        <dbReference type="EMBL" id="CAD9168182.1"/>
    </source>
</evidence>
<reference evidence="1" key="1">
    <citation type="submission" date="2021-01" db="EMBL/GenBank/DDBJ databases">
        <authorList>
            <person name="Corre E."/>
            <person name="Pelletier E."/>
            <person name="Niang G."/>
            <person name="Scheremetjew M."/>
            <person name="Finn R."/>
            <person name="Kale V."/>
            <person name="Holt S."/>
            <person name="Cochrane G."/>
            <person name="Meng A."/>
            <person name="Brown T."/>
            <person name="Cohen L."/>
        </authorList>
    </citation>
    <scope>NUCLEOTIDE SEQUENCE</scope>
    <source>
        <strain evidence="1">OF101</strain>
    </source>
</reference>
<protein>
    <submittedName>
        <fullName evidence="1">Uncharacterized protein</fullName>
    </submittedName>
</protein>
<proteinExistence type="predicted"/>